<name>A0A7S4A6M5_9STRA</name>
<feature type="compositionally biased region" description="Low complexity" evidence="1">
    <location>
        <begin position="1"/>
        <end position="23"/>
    </location>
</feature>
<gene>
    <name evidence="2" type="ORF">PCAL00307_LOCUS20681</name>
    <name evidence="3" type="ORF">PECAL_3P13940</name>
</gene>
<evidence type="ECO:0000256" key="1">
    <source>
        <dbReference type="SAM" id="MobiDB-lite"/>
    </source>
</evidence>
<feature type="region of interest" description="Disordered" evidence="1">
    <location>
        <begin position="1"/>
        <end position="33"/>
    </location>
</feature>
<dbReference type="EMBL" id="HBIW01023968">
    <property type="protein sequence ID" value="CAE0705233.1"/>
    <property type="molecule type" value="Transcribed_RNA"/>
</dbReference>
<dbReference type="Proteomes" id="UP000789595">
    <property type="component" value="Unassembled WGS sequence"/>
</dbReference>
<proteinExistence type="predicted"/>
<organism evidence="2">
    <name type="scientific">Pelagomonas calceolata</name>
    <dbReference type="NCBI Taxonomy" id="35677"/>
    <lineage>
        <taxon>Eukaryota</taxon>
        <taxon>Sar</taxon>
        <taxon>Stramenopiles</taxon>
        <taxon>Ochrophyta</taxon>
        <taxon>Pelagophyceae</taxon>
        <taxon>Pelagomonadales</taxon>
        <taxon>Pelagomonadaceae</taxon>
        <taxon>Pelagomonas</taxon>
    </lineage>
</organism>
<reference evidence="2" key="1">
    <citation type="submission" date="2021-01" db="EMBL/GenBank/DDBJ databases">
        <authorList>
            <person name="Corre E."/>
            <person name="Pelletier E."/>
            <person name="Niang G."/>
            <person name="Scheremetjew M."/>
            <person name="Finn R."/>
            <person name="Kale V."/>
            <person name="Holt S."/>
            <person name="Cochrane G."/>
            <person name="Meng A."/>
            <person name="Brown T."/>
            <person name="Cohen L."/>
        </authorList>
    </citation>
    <scope>NUCLEOTIDE SEQUENCE</scope>
    <source>
        <strain evidence="2">CCMP1756</strain>
    </source>
</reference>
<evidence type="ECO:0000313" key="4">
    <source>
        <dbReference type="Proteomes" id="UP000789595"/>
    </source>
</evidence>
<dbReference type="AlphaFoldDB" id="A0A7S4A6M5"/>
<dbReference type="EMBL" id="CAKKNE010000003">
    <property type="protein sequence ID" value="CAH0371449.1"/>
    <property type="molecule type" value="Genomic_DNA"/>
</dbReference>
<protein>
    <submittedName>
        <fullName evidence="2">Uncharacterized protein</fullName>
    </submittedName>
</protein>
<keyword evidence="4" id="KW-1185">Reference proteome</keyword>
<feature type="region of interest" description="Disordered" evidence="1">
    <location>
        <begin position="59"/>
        <end position="78"/>
    </location>
</feature>
<feature type="region of interest" description="Disordered" evidence="1">
    <location>
        <begin position="106"/>
        <end position="130"/>
    </location>
</feature>
<reference evidence="3" key="2">
    <citation type="submission" date="2021-11" db="EMBL/GenBank/DDBJ databases">
        <authorList>
            <consortium name="Genoscope - CEA"/>
            <person name="William W."/>
        </authorList>
    </citation>
    <scope>NUCLEOTIDE SEQUENCE</scope>
</reference>
<sequence>MSELSVSPPRSPRSPRSVGSRSVTISLDSPKASHTVKLSLPASMDAEPVARVAEHFAKSYNEAHPGEPPIKPNRLRLSSDADRRLVDLKSPVGAAVKDGSAYTFSEQEIEQQASPQEQTPPPLPPRELPFPRRCRVVGRGLVLRASPETIADRLAEFPFGAEVVVREARALADGSVRVRCAPEALLPGGAAPVVYDETGRWPCDGWAPGRVLAELSGEPFRL</sequence>
<accession>A0A7S4A6M5</accession>
<evidence type="ECO:0000313" key="3">
    <source>
        <dbReference type="EMBL" id="CAH0371449.1"/>
    </source>
</evidence>
<evidence type="ECO:0000313" key="2">
    <source>
        <dbReference type="EMBL" id="CAE0705233.1"/>
    </source>
</evidence>
<feature type="compositionally biased region" description="Pro residues" evidence="1">
    <location>
        <begin position="118"/>
        <end position="128"/>
    </location>
</feature>